<proteinExistence type="inferred from homology"/>
<comment type="similarity">
    <text evidence="2">Belongs to the NAD(P)-dependent epimerase/dehydratase family.</text>
</comment>
<dbReference type="SUPFAM" id="SSF51735">
    <property type="entry name" value="NAD(P)-binding Rossmann-fold domains"/>
    <property type="match status" value="1"/>
</dbReference>
<evidence type="ECO:0000256" key="1">
    <source>
        <dbReference type="ARBA" id="ARBA00005125"/>
    </source>
</evidence>
<dbReference type="CDD" id="cd08946">
    <property type="entry name" value="SDR_e"/>
    <property type="match status" value="1"/>
</dbReference>
<comment type="pathway">
    <text evidence="1">Bacterial outer membrane biogenesis; LPS O-antigen biosynthesis.</text>
</comment>
<accession>A0A1C4ALJ8</accession>
<protein>
    <submittedName>
        <fullName evidence="4">Nucleoside-diphosphate-sugar epimerase</fullName>
    </submittedName>
</protein>
<gene>
    <name evidence="4" type="ORF">GA0061070_100510</name>
</gene>
<dbReference type="PANTHER" id="PTHR43000">
    <property type="entry name" value="DTDP-D-GLUCOSE 4,6-DEHYDRATASE-RELATED"/>
    <property type="match status" value="1"/>
</dbReference>
<dbReference type="Pfam" id="PF01370">
    <property type="entry name" value="Epimerase"/>
    <property type="match status" value="1"/>
</dbReference>
<dbReference type="InterPro" id="IPR036291">
    <property type="entry name" value="NAD(P)-bd_dom_sf"/>
</dbReference>
<dbReference type="Gene3D" id="3.40.50.720">
    <property type="entry name" value="NAD(P)-binding Rossmann-like Domain"/>
    <property type="match status" value="1"/>
</dbReference>
<feature type="domain" description="NAD-dependent epimerase/dehydratase" evidence="3">
    <location>
        <begin position="3"/>
        <end position="207"/>
    </location>
</feature>
<organism evidence="4 5">
    <name type="scientific">Kosakonia oryziphila</name>
    <dbReference type="NCBI Taxonomy" id="1005667"/>
    <lineage>
        <taxon>Bacteria</taxon>
        <taxon>Pseudomonadati</taxon>
        <taxon>Pseudomonadota</taxon>
        <taxon>Gammaproteobacteria</taxon>
        <taxon>Enterobacterales</taxon>
        <taxon>Enterobacteriaceae</taxon>
        <taxon>Kosakonia</taxon>
    </lineage>
</organism>
<dbReference type="InterPro" id="IPR001509">
    <property type="entry name" value="Epimerase_deHydtase"/>
</dbReference>
<dbReference type="AlphaFoldDB" id="A0A1C4ALJ8"/>
<evidence type="ECO:0000313" key="5">
    <source>
        <dbReference type="Proteomes" id="UP000198515"/>
    </source>
</evidence>
<reference evidence="5" key="1">
    <citation type="submission" date="2016-08" db="EMBL/GenBank/DDBJ databases">
        <authorList>
            <person name="Varghese N."/>
            <person name="Submissions Spin"/>
        </authorList>
    </citation>
    <scope>NUCLEOTIDE SEQUENCE [LARGE SCALE GENOMIC DNA]</scope>
    <source>
        <strain evidence="5">REICA_142</strain>
    </source>
</reference>
<dbReference type="OrthoDB" id="9801056at2"/>
<sequence>MKILLTGVTGYIGNAVMKYLLSQGHEVHGLVRREIQVLNPELHYHLLTDDNLKSLIGFIKPDCVVHIASLFLAAHKYEDIHNLISSNILFPTQLLEAMAENGVTRLINTGTSWQHYDSEEYNPVNLYAATKQSFEDIVKYYVMAKGFSCITLKIYDSYGPSDSRGKLISLLDRLAKTQEKLDMSPGEQMIDLIHIDDICRAYGIAVDMLCKQSESYITSFGLYSENAVSLKELAKIYESANQCQLNINWGGREYREREVMHPANNLMILPGWKPEIPLEEGIKLSNRY</sequence>
<evidence type="ECO:0000256" key="2">
    <source>
        <dbReference type="ARBA" id="ARBA00007637"/>
    </source>
</evidence>
<keyword evidence="5" id="KW-1185">Reference proteome</keyword>
<dbReference type="EMBL" id="FMBC01000005">
    <property type="protein sequence ID" value="SCB95443.1"/>
    <property type="molecule type" value="Genomic_DNA"/>
</dbReference>
<name>A0A1C4ALJ8_9ENTR</name>
<evidence type="ECO:0000313" key="4">
    <source>
        <dbReference type="EMBL" id="SCB95443.1"/>
    </source>
</evidence>
<evidence type="ECO:0000259" key="3">
    <source>
        <dbReference type="Pfam" id="PF01370"/>
    </source>
</evidence>
<dbReference type="Proteomes" id="UP000198515">
    <property type="component" value="Unassembled WGS sequence"/>
</dbReference>
<dbReference type="RefSeq" id="WP_090133709.1">
    <property type="nucleotide sequence ID" value="NZ_FMBC01000005.1"/>
</dbReference>